<proteinExistence type="predicted"/>
<reference evidence="1 2" key="1">
    <citation type="submission" date="2020-04" db="EMBL/GenBank/DDBJ databases">
        <title>Draft genome of Pyxidicoccus fallax type strain.</title>
        <authorList>
            <person name="Whitworth D.E."/>
        </authorList>
    </citation>
    <scope>NUCLEOTIDE SEQUENCE [LARGE SCALE GENOMIC DNA]</scope>
    <source>
        <strain evidence="1 2">DSM 14698</strain>
    </source>
</reference>
<accession>A0A848LDY3</accession>
<keyword evidence="2" id="KW-1185">Reference proteome</keyword>
<protein>
    <submittedName>
        <fullName evidence="1">Uncharacterized protein</fullName>
    </submittedName>
</protein>
<organism evidence="1 2">
    <name type="scientific">Pyxidicoccus fallax</name>
    <dbReference type="NCBI Taxonomy" id="394095"/>
    <lineage>
        <taxon>Bacteria</taxon>
        <taxon>Pseudomonadati</taxon>
        <taxon>Myxococcota</taxon>
        <taxon>Myxococcia</taxon>
        <taxon>Myxococcales</taxon>
        <taxon>Cystobacterineae</taxon>
        <taxon>Myxococcaceae</taxon>
        <taxon>Pyxidicoccus</taxon>
    </lineage>
</organism>
<dbReference type="AlphaFoldDB" id="A0A848LDY3"/>
<name>A0A848LDY3_9BACT</name>
<dbReference type="EMBL" id="JABBJJ010000067">
    <property type="protein sequence ID" value="NMO16422.1"/>
    <property type="molecule type" value="Genomic_DNA"/>
</dbReference>
<evidence type="ECO:0000313" key="1">
    <source>
        <dbReference type="EMBL" id="NMO16422.1"/>
    </source>
</evidence>
<gene>
    <name evidence="1" type="ORF">HG543_16390</name>
</gene>
<evidence type="ECO:0000313" key="2">
    <source>
        <dbReference type="Proteomes" id="UP000518300"/>
    </source>
</evidence>
<dbReference type="Proteomes" id="UP000518300">
    <property type="component" value="Unassembled WGS sequence"/>
</dbReference>
<comment type="caution">
    <text evidence="1">The sequence shown here is derived from an EMBL/GenBank/DDBJ whole genome shotgun (WGS) entry which is preliminary data.</text>
</comment>
<sequence length="213" mass="24029">MIGRVQDHLEAIYGFTCEARAEVFVVDTEAAVQLGGTGRGEEELLVHEDGDALELALYLSPALLDRLKPYAAGPLGYMLDGDLDGYCQVAEGVSHFLYVAHTAAHGRTVSLLELEAQAEVDKFAVCLLHRWGEGVGPWAEELLKRLFERVSYRERLSPQERWRYEEANRLSRRFCTRLMGHVTGRRLDRLLGDLRYAYRLGAEAKLRHFAHGG</sequence>
<dbReference type="RefSeq" id="WP_169345708.1">
    <property type="nucleotide sequence ID" value="NZ_JABBJJ010000067.1"/>
</dbReference>